<dbReference type="OrthoDB" id="3218112at2759"/>
<feature type="domain" description="BTB" evidence="1">
    <location>
        <begin position="26"/>
        <end position="101"/>
    </location>
</feature>
<dbReference type="Proteomes" id="UP000053477">
    <property type="component" value="Unassembled WGS sequence"/>
</dbReference>
<keyword evidence="3" id="KW-1185">Reference proteome</keyword>
<dbReference type="AlphaFoldDB" id="A0A0H2S9R6"/>
<dbReference type="EMBL" id="KQ085957">
    <property type="protein sequence ID" value="KLO13611.1"/>
    <property type="molecule type" value="Genomic_DNA"/>
</dbReference>
<dbReference type="STRING" id="27342.A0A0H2S9R6"/>
<dbReference type="Gene3D" id="3.30.710.10">
    <property type="entry name" value="Potassium Channel Kv1.1, Chain A"/>
    <property type="match status" value="1"/>
</dbReference>
<dbReference type="Pfam" id="PF00651">
    <property type="entry name" value="BTB"/>
    <property type="match status" value="1"/>
</dbReference>
<evidence type="ECO:0000313" key="2">
    <source>
        <dbReference type="EMBL" id="KLO13611.1"/>
    </source>
</evidence>
<dbReference type="InParanoid" id="A0A0H2S9R6"/>
<dbReference type="InterPro" id="IPR011333">
    <property type="entry name" value="SKP1/BTB/POZ_sf"/>
</dbReference>
<protein>
    <recommendedName>
        <fullName evidence="1">BTB domain-containing protein</fullName>
    </recommendedName>
</protein>
<name>A0A0H2S9R6_9AGAM</name>
<gene>
    <name evidence="2" type="ORF">SCHPADRAFT_940271</name>
</gene>
<organism evidence="2 3">
    <name type="scientific">Schizopora paradoxa</name>
    <dbReference type="NCBI Taxonomy" id="27342"/>
    <lineage>
        <taxon>Eukaryota</taxon>
        <taxon>Fungi</taxon>
        <taxon>Dikarya</taxon>
        <taxon>Basidiomycota</taxon>
        <taxon>Agaricomycotina</taxon>
        <taxon>Agaricomycetes</taxon>
        <taxon>Hymenochaetales</taxon>
        <taxon>Schizoporaceae</taxon>
        <taxon>Schizopora</taxon>
    </lineage>
</organism>
<reference evidence="2 3" key="1">
    <citation type="submission" date="2015-04" db="EMBL/GenBank/DDBJ databases">
        <title>Complete genome sequence of Schizopora paradoxa KUC8140, a cosmopolitan wood degrader in East Asia.</title>
        <authorList>
            <consortium name="DOE Joint Genome Institute"/>
            <person name="Min B."/>
            <person name="Park H."/>
            <person name="Jang Y."/>
            <person name="Kim J.-J."/>
            <person name="Kim K.H."/>
            <person name="Pangilinan J."/>
            <person name="Lipzen A."/>
            <person name="Riley R."/>
            <person name="Grigoriev I.V."/>
            <person name="Spatafora J.W."/>
            <person name="Choi I.-G."/>
        </authorList>
    </citation>
    <scope>NUCLEOTIDE SEQUENCE [LARGE SCALE GENOMIC DNA]</scope>
    <source>
        <strain evidence="2 3">KUC8140</strain>
    </source>
</reference>
<dbReference type="SUPFAM" id="SSF54695">
    <property type="entry name" value="POZ domain"/>
    <property type="match status" value="1"/>
</dbReference>
<evidence type="ECO:0000259" key="1">
    <source>
        <dbReference type="PROSITE" id="PS50097"/>
    </source>
</evidence>
<dbReference type="PROSITE" id="PS50097">
    <property type="entry name" value="BTB"/>
    <property type="match status" value="1"/>
</dbReference>
<dbReference type="InterPro" id="IPR000210">
    <property type="entry name" value="BTB/POZ_dom"/>
</dbReference>
<accession>A0A0H2S9R6</accession>
<dbReference type="CDD" id="cd18186">
    <property type="entry name" value="BTB_POZ_ZBTB_KLHL-like"/>
    <property type="match status" value="1"/>
</dbReference>
<evidence type="ECO:0000313" key="3">
    <source>
        <dbReference type="Proteomes" id="UP000053477"/>
    </source>
</evidence>
<sequence>MAFNGQNNGGEGEAFMKHDSLWFWDGNIILAAASSSDKRLSMRFRVHKSVLSRESQVFSDMFALPIQYVKPISNDDIMEGLPFIRMHDSAEDVEALLKYLYGLIRDVALTRPRHPDFAKKSRGILWIADKYGMDGVKAHFIARLRADWPKTLAEWDRMDAIKETVVKFGRVCVDTWPEELLPEPVSAAILAMEFGVEDILPSIFYEMLRCYSRVDWDTLGETKTVFNPDERGARWQLATAEILHLRNIIREEGDAKMKALLSNLRPNTTAHSRHKPLSCCFSLKSPPAIETLLRPTSTVDDILQSSRDWLRFLRQGVPQSRFKDLAMCNWCRSYLDEQILSGRNDFWRFLQETTASASCG</sequence>
<proteinExistence type="predicted"/>